<comment type="caution">
    <text evidence="1">The sequence shown here is derived from an EMBL/GenBank/DDBJ whole genome shotgun (WGS) entry which is preliminary data.</text>
</comment>
<dbReference type="Proteomes" id="UP000004169">
    <property type="component" value="Unassembled WGS sequence"/>
</dbReference>
<dbReference type="AlphaFoldDB" id="H8FR79"/>
<evidence type="ECO:0000313" key="1">
    <source>
        <dbReference type="EMBL" id="CCG40867.1"/>
    </source>
</evidence>
<sequence>MAIILKQGTCELSEGKPTPGDSALATFRAAILVSDRAYGYRRGSARFIRRRPPTHRGHG</sequence>
<protein>
    <submittedName>
        <fullName evidence="1">Uncharacterized protein</fullName>
    </submittedName>
</protein>
<reference evidence="1 2" key="1">
    <citation type="journal article" date="2012" name="J. Bacteriol.">
        <title>Draft Genome Sequence of the Purple Photosynthetic Bacterium Phaeospirillum molischianum DSM120, a Particularly Versatile Bacterium.</title>
        <authorList>
            <person name="Duquesne K."/>
            <person name="Prima V."/>
            <person name="Ji B."/>
            <person name="Rouy Z."/>
            <person name="Medigue C."/>
            <person name="Talla E."/>
            <person name="Sturgis J.N."/>
        </authorList>
    </citation>
    <scope>NUCLEOTIDE SEQUENCE [LARGE SCALE GENOMIC DNA]</scope>
    <source>
        <strain evidence="2">DSM120</strain>
    </source>
</reference>
<dbReference type="STRING" id="1150626.PHAMO_210378"/>
<keyword evidence="2" id="KW-1185">Reference proteome</keyword>
<evidence type="ECO:0000313" key="2">
    <source>
        <dbReference type="Proteomes" id="UP000004169"/>
    </source>
</evidence>
<organism evidence="1 2">
    <name type="scientific">Magnetospirillum molischianum DSM 120</name>
    <dbReference type="NCBI Taxonomy" id="1150626"/>
    <lineage>
        <taxon>Bacteria</taxon>
        <taxon>Pseudomonadati</taxon>
        <taxon>Pseudomonadota</taxon>
        <taxon>Alphaproteobacteria</taxon>
        <taxon>Rhodospirillales</taxon>
        <taxon>Rhodospirillaceae</taxon>
        <taxon>Magnetospirillum</taxon>
    </lineage>
</organism>
<accession>H8FR79</accession>
<proteinExistence type="predicted"/>
<name>H8FR79_MAGML</name>
<gene>
    <name evidence="1" type="ORF">PHAMO_210378</name>
</gene>
<dbReference type="EMBL" id="CAHP01000014">
    <property type="protein sequence ID" value="CCG40867.1"/>
    <property type="molecule type" value="Genomic_DNA"/>
</dbReference>